<reference evidence="1 2" key="1">
    <citation type="submission" date="2014-10" db="EMBL/GenBank/DDBJ databases">
        <title>Draft genome of the hookworm Ancylostoma caninum.</title>
        <authorList>
            <person name="Mitreva M."/>
        </authorList>
    </citation>
    <scope>NUCLEOTIDE SEQUENCE [LARGE SCALE GENOMIC DNA]</scope>
    <source>
        <strain evidence="1 2">Baltimore</strain>
    </source>
</reference>
<dbReference type="Proteomes" id="UP000252519">
    <property type="component" value="Unassembled WGS sequence"/>
</dbReference>
<proteinExistence type="predicted"/>
<evidence type="ECO:0000313" key="1">
    <source>
        <dbReference type="EMBL" id="RCN49094.1"/>
    </source>
</evidence>
<sequence length="37" mass="4357">MIDNLIAKREKDLEVYIKQKKDRQAAEIRAAERIKAT</sequence>
<accession>A0A368GXP1</accession>
<gene>
    <name evidence="1" type="ORF">ANCCAN_04839</name>
</gene>
<organism evidence="1 2">
    <name type="scientific">Ancylostoma caninum</name>
    <name type="common">Dog hookworm</name>
    <dbReference type="NCBI Taxonomy" id="29170"/>
    <lineage>
        <taxon>Eukaryota</taxon>
        <taxon>Metazoa</taxon>
        <taxon>Ecdysozoa</taxon>
        <taxon>Nematoda</taxon>
        <taxon>Chromadorea</taxon>
        <taxon>Rhabditida</taxon>
        <taxon>Rhabditina</taxon>
        <taxon>Rhabditomorpha</taxon>
        <taxon>Strongyloidea</taxon>
        <taxon>Ancylostomatidae</taxon>
        <taxon>Ancylostomatinae</taxon>
        <taxon>Ancylostoma</taxon>
    </lineage>
</organism>
<evidence type="ECO:0000313" key="2">
    <source>
        <dbReference type="Proteomes" id="UP000252519"/>
    </source>
</evidence>
<dbReference type="AlphaFoldDB" id="A0A368GXP1"/>
<name>A0A368GXP1_ANCCA</name>
<protein>
    <submittedName>
        <fullName evidence="1">Uncharacterized protein</fullName>
    </submittedName>
</protein>
<comment type="caution">
    <text evidence="1">The sequence shown here is derived from an EMBL/GenBank/DDBJ whole genome shotgun (WGS) entry which is preliminary data.</text>
</comment>
<keyword evidence="2" id="KW-1185">Reference proteome</keyword>
<dbReference type="EMBL" id="JOJR01000038">
    <property type="protein sequence ID" value="RCN49094.1"/>
    <property type="molecule type" value="Genomic_DNA"/>
</dbReference>